<reference evidence="2" key="1">
    <citation type="submission" date="2020-05" db="EMBL/GenBank/DDBJ databases">
        <title>Phylogenomic resolution of chytrid fungi.</title>
        <authorList>
            <person name="Stajich J.E."/>
            <person name="Amses K."/>
            <person name="Simmons R."/>
            <person name="Seto K."/>
            <person name="Myers J."/>
            <person name="Bonds A."/>
            <person name="Quandt C.A."/>
            <person name="Barry K."/>
            <person name="Liu P."/>
            <person name="Grigoriev I."/>
            <person name="Longcore J.E."/>
            <person name="James T.Y."/>
        </authorList>
    </citation>
    <scope>NUCLEOTIDE SEQUENCE</scope>
    <source>
        <strain evidence="2">JEL0318</strain>
    </source>
</reference>
<gene>
    <name evidence="2" type="ORF">HK097_003478</name>
</gene>
<dbReference type="Proteomes" id="UP001212841">
    <property type="component" value="Unassembled WGS sequence"/>
</dbReference>
<evidence type="ECO:0000313" key="2">
    <source>
        <dbReference type="EMBL" id="KAJ3053751.1"/>
    </source>
</evidence>
<sequence length="132" mass="15108">MPPKPETLTHNERKAQLQNTITKVNEGRGDATNQFALYNNLDAKMKRVLYVVLPSKLTQTNITARKRSDLIAAFHKHLPNNAENVPKDKFILHDESQQMLKAELDRKKAKESQRIDRKKREAEADGTNMAVC</sequence>
<comment type="caution">
    <text evidence="2">The sequence shown here is derived from an EMBL/GenBank/DDBJ whole genome shotgun (WGS) entry which is preliminary data.</text>
</comment>
<dbReference type="AlphaFoldDB" id="A0AAD5SMC7"/>
<protein>
    <submittedName>
        <fullName evidence="2">Uncharacterized protein</fullName>
    </submittedName>
</protein>
<organism evidence="2 3">
    <name type="scientific">Rhizophlyctis rosea</name>
    <dbReference type="NCBI Taxonomy" id="64517"/>
    <lineage>
        <taxon>Eukaryota</taxon>
        <taxon>Fungi</taxon>
        <taxon>Fungi incertae sedis</taxon>
        <taxon>Chytridiomycota</taxon>
        <taxon>Chytridiomycota incertae sedis</taxon>
        <taxon>Chytridiomycetes</taxon>
        <taxon>Rhizophlyctidales</taxon>
        <taxon>Rhizophlyctidaceae</taxon>
        <taxon>Rhizophlyctis</taxon>
    </lineage>
</organism>
<feature type="compositionally biased region" description="Basic and acidic residues" evidence="1">
    <location>
        <begin position="103"/>
        <end position="123"/>
    </location>
</feature>
<feature type="region of interest" description="Disordered" evidence="1">
    <location>
        <begin position="103"/>
        <end position="132"/>
    </location>
</feature>
<name>A0AAD5SMC7_9FUNG</name>
<accession>A0AAD5SMC7</accession>
<keyword evidence="3" id="KW-1185">Reference proteome</keyword>
<dbReference type="EMBL" id="JADGJD010000182">
    <property type="protein sequence ID" value="KAJ3053751.1"/>
    <property type="molecule type" value="Genomic_DNA"/>
</dbReference>
<evidence type="ECO:0000313" key="3">
    <source>
        <dbReference type="Proteomes" id="UP001212841"/>
    </source>
</evidence>
<evidence type="ECO:0000256" key="1">
    <source>
        <dbReference type="SAM" id="MobiDB-lite"/>
    </source>
</evidence>
<proteinExistence type="predicted"/>